<feature type="domain" description="N-acetyltransferase" evidence="2">
    <location>
        <begin position="144"/>
        <end position="289"/>
    </location>
</feature>
<dbReference type="SMART" id="SM00530">
    <property type="entry name" value="HTH_XRE"/>
    <property type="match status" value="1"/>
</dbReference>
<dbReference type="PROSITE" id="PS50943">
    <property type="entry name" value="HTH_CROC1"/>
    <property type="match status" value="1"/>
</dbReference>
<dbReference type="InterPro" id="IPR000182">
    <property type="entry name" value="GNAT_dom"/>
</dbReference>
<reference evidence="3 4" key="1">
    <citation type="submission" date="2021-01" db="EMBL/GenBank/DDBJ databases">
        <title>Whole genome shotgun sequence of Verrucosispora qiuiae NBRC 106684.</title>
        <authorList>
            <person name="Komaki H."/>
            <person name="Tamura T."/>
        </authorList>
    </citation>
    <scope>NUCLEOTIDE SEQUENCE [LARGE SCALE GENOMIC DNA]</scope>
    <source>
        <strain evidence="3 4">NBRC 106684</strain>
    </source>
</reference>
<organism evidence="3 4">
    <name type="scientific">Micromonospora qiuiae</name>
    <dbReference type="NCBI Taxonomy" id="502268"/>
    <lineage>
        <taxon>Bacteria</taxon>
        <taxon>Bacillati</taxon>
        <taxon>Actinomycetota</taxon>
        <taxon>Actinomycetes</taxon>
        <taxon>Micromonosporales</taxon>
        <taxon>Micromonosporaceae</taxon>
        <taxon>Micromonospora</taxon>
    </lineage>
</organism>
<sequence>MADGIGAGGVLDDLGSMLRALRRQADLSQRQLAMLSGVPQSTVARIESGRAADPRFQTVQRLVRAAGWVMRLVATGDPGPACNGPACNSLTCSGDDAVQDDTRRDGAGRRYPAHLDVRKVDTLKDWPGAWWAHWYTLPPERWPLRVPEVTYDLDRDRRDERRLRERLREIVRIRRVVDGVPEGCWRLVAELPDGELVGELRAHERSLDLLYGEDLGDRREVVLDGVLVAPRLRLLGIGRRLVTRLAEETRSAGLPAVRAMAEFGGIQFLLACGYQIEWSRPQALRLAHR</sequence>
<dbReference type="Pfam" id="PF13560">
    <property type="entry name" value="HTH_31"/>
    <property type="match status" value="1"/>
</dbReference>
<proteinExistence type="predicted"/>
<evidence type="ECO:0000259" key="2">
    <source>
        <dbReference type="PROSITE" id="PS51186"/>
    </source>
</evidence>
<name>A0ABQ4JJ14_9ACTN</name>
<dbReference type="InterPro" id="IPR001387">
    <property type="entry name" value="Cro/C1-type_HTH"/>
</dbReference>
<evidence type="ECO:0000313" key="3">
    <source>
        <dbReference type="EMBL" id="GIJ30595.1"/>
    </source>
</evidence>
<feature type="domain" description="HTH cro/C1-type" evidence="1">
    <location>
        <begin position="18"/>
        <end position="65"/>
    </location>
</feature>
<evidence type="ECO:0000259" key="1">
    <source>
        <dbReference type="PROSITE" id="PS50943"/>
    </source>
</evidence>
<dbReference type="Gene3D" id="1.10.260.40">
    <property type="entry name" value="lambda repressor-like DNA-binding domains"/>
    <property type="match status" value="1"/>
</dbReference>
<dbReference type="InterPro" id="IPR010982">
    <property type="entry name" value="Lambda_DNA-bd_dom_sf"/>
</dbReference>
<dbReference type="RefSeq" id="WP_239098742.1">
    <property type="nucleotide sequence ID" value="NZ_BOPC01000123.1"/>
</dbReference>
<dbReference type="CDD" id="cd00093">
    <property type="entry name" value="HTH_XRE"/>
    <property type="match status" value="1"/>
</dbReference>
<accession>A0ABQ4JJ14</accession>
<evidence type="ECO:0008006" key="5">
    <source>
        <dbReference type="Google" id="ProtNLM"/>
    </source>
</evidence>
<evidence type="ECO:0000313" key="4">
    <source>
        <dbReference type="Proteomes" id="UP000653076"/>
    </source>
</evidence>
<comment type="caution">
    <text evidence="3">The sequence shown here is derived from an EMBL/GenBank/DDBJ whole genome shotgun (WGS) entry which is preliminary data.</text>
</comment>
<dbReference type="SUPFAM" id="SSF55729">
    <property type="entry name" value="Acyl-CoA N-acyltransferases (Nat)"/>
    <property type="match status" value="1"/>
</dbReference>
<gene>
    <name evidence="3" type="ORF">Vqi01_57570</name>
</gene>
<dbReference type="Proteomes" id="UP000653076">
    <property type="component" value="Unassembled WGS sequence"/>
</dbReference>
<dbReference type="Pfam" id="PF00583">
    <property type="entry name" value="Acetyltransf_1"/>
    <property type="match status" value="1"/>
</dbReference>
<keyword evidence="4" id="KW-1185">Reference proteome</keyword>
<dbReference type="PROSITE" id="PS51186">
    <property type="entry name" value="GNAT"/>
    <property type="match status" value="1"/>
</dbReference>
<dbReference type="EMBL" id="BOPC01000123">
    <property type="protein sequence ID" value="GIJ30595.1"/>
    <property type="molecule type" value="Genomic_DNA"/>
</dbReference>
<dbReference type="InterPro" id="IPR016181">
    <property type="entry name" value="Acyl_CoA_acyltransferase"/>
</dbReference>
<dbReference type="Gene3D" id="3.40.630.30">
    <property type="match status" value="1"/>
</dbReference>
<protein>
    <recommendedName>
        <fullName evidence="5">GNAT family N-acetyltransferase</fullName>
    </recommendedName>
</protein>
<dbReference type="SUPFAM" id="SSF47413">
    <property type="entry name" value="lambda repressor-like DNA-binding domains"/>
    <property type="match status" value="1"/>
</dbReference>